<name>A0A9D1FD87_9FIRM</name>
<gene>
    <name evidence="2" type="ORF">IAC18_03610</name>
</gene>
<evidence type="ECO:0000313" key="2">
    <source>
        <dbReference type="EMBL" id="HIS66634.1"/>
    </source>
</evidence>
<dbReference type="EMBL" id="DVJK01000103">
    <property type="protein sequence ID" value="HIS66634.1"/>
    <property type="molecule type" value="Genomic_DNA"/>
</dbReference>
<feature type="transmembrane region" description="Helical" evidence="1">
    <location>
        <begin position="267"/>
        <end position="289"/>
    </location>
</feature>
<sequence>MSRYRRKFDLLPVYDKPGEARLFERMAAKGWELCGGGRWSWKFRRAEPAEARYAVAYYARGSEYAPPDSDELAFRELCARTGWEFVCSRGYMQVFVNRSADPLPLDTDPELEIELTDRMARKGALFSAAALAAALALLWLTLSRALDDRLAALVSMDALILLLLLSGAALCCLGDIVCWALWRRRARAAAERGEFYASRRIARVNAAIPLLLPVLLALCVMAWFFYGGSGRESMRVVINAAAVLIAGAAGAAVSSRLRAAGAPRGRNIALSALAVLVSCAAVAVLGALLTAREADSSDAPLTISDLGGGDYAYAVYIESDASPFAELYSYEERYVPFGGACPKPAPGEDVSARLRYSVYRARIPSAYPKLREGVLWEHQGLTEPCEAAPFGAEEAWYIEESFHGAEQAWILCYGESVVYLEYNRDLSAENCAAIAAAFGGESA</sequence>
<keyword evidence="1" id="KW-0812">Transmembrane</keyword>
<keyword evidence="1" id="KW-1133">Transmembrane helix</keyword>
<evidence type="ECO:0000256" key="1">
    <source>
        <dbReference type="SAM" id="Phobius"/>
    </source>
</evidence>
<dbReference type="Pfam" id="PF11193">
    <property type="entry name" value="DUF2812"/>
    <property type="match status" value="1"/>
</dbReference>
<keyword evidence="1" id="KW-0472">Membrane</keyword>
<accession>A0A9D1FD87</accession>
<evidence type="ECO:0000313" key="3">
    <source>
        <dbReference type="Proteomes" id="UP000824001"/>
    </source>
</evidence>
<comment type="caution">
    <text evidence="2">The sequence shown here is derived from an EMBL/GenBank/DDBJ whole genome shotgun (WGS) entry which is preliminary data.</text>
</comment>
<feature type="transmembrane region" description="Helical" evidence="1">
    <location>
        <begin position="203"/>
        <end position="224"/>
    </location>
</feature>
<dbReference type="Proteomes" id="UP000824001">
    <property type="component" value="Unassembled WGS sequence"/>
</dbReference>
<reference evidence="2" key="1">
    <citation type="submission" date="2020-10" db="EMBL/GenBank/DDBJ databases">
        <authorList>
            <person name="Gilroy R."/>
        </authorList>
    </citation>
    <scope>NUCLEOTIDE SEQUENCE</scope>
    <source>
        <strain evidence="2">ChiHjej10B9-9673</strain>
    </source>
</reference>
<organism evidence="2 3">
    <name type="scientific">Candidatus Scatomorpha merdipullorum</name>
    <dbReference type="NCBI Taxonomy" id="2840927"/>
    <lineage>
        <taxon>Bacteria</taxon>
        <taxon>Bacillati</taxon>
        <taxon>Bacillota</taxon>
        <taxon>Clostridia</taxon>
        <taxon>Eubacteriales</taxon>
        <taxon>Candidatus Scatomorpha</taxon>
    </lineage>
</organism>
<reference evidence="2" key="2">
    <citation type="journal article" date="2021" name="PeerJ">
        <title>Extensive microbial diversity within the chicken gut microbiome revealed by metagenomics and culture.</title>
        <authorList>
            <person name="Gilroy R."/>
            <person name="Ravi A."/>
            <person name="Getino M."/>
            <person name="Pursley I."/>
            <person name="Horton D.L."/>
            <person name="Alikhan N.F."/>
            <person name="Baker D."/>
            <person name="Gharbi K."/>
            <person name="Hall N."/>
            <person name="Watson M."/>
            <person name="Adriaenssens E.M."/>
            <person name="Foster-Nyarko E."/>
            <person name="Jarju S."/>
            <person name="Secka A."/>
            <person name="Antonio M."/>
            <person name="Oren A."/>
            <person name="Chaudhuri R.R."/>
            <person name="La Ragione R."/>
            <person name="Hildebrand F."/>
            <person name="Pallen M.J."/>
        </authorList>
    </citation>
    <scope>NUCLEOTIDE SEQUENCE</scope>
    <source>
        <strain evidence="2">ChiHjej10B9-9673</strain>
    </source>
</reference>
<protein>
    <submittedName>
        <fullName evidence="2">DUF2812 domain-containing protein</fullName>
    </submittedName>
</protein>
<feature type="transmembrane region" description="Helical" evidence="1">
    <location>
        <begin position="158"/>
        <end position="182"/>
    </location>
</feature>
<feature type="transmembrane region" description="Helical" evidence="1">
    <location>
        <begin position="236"/>
        <end position="255"/>
    </location>
</feature>
<dbReference type="AlphaFoldDB" id="A0A9D1FD87"/>
<dbReference type="InterPro" id="IPR021359">
    <property type="entry name" value="DUF2812"/>
</dbReference>
<feature type="transmembrane region" description="Helical" evidence="1">
    <location>
        <begin position="124"/>
        <end position="146"/>
    </location>
</feature>
<proteinExistence type="predicted"/>